<feature type="transmembrane region" description="Helical" evidence="5">
    <location>
        <begin position="272"/>
        <end position="288"/>
    </location>
</feature>
<dbReference type="STRING" id="1796616.A4V09_15245"/>
<evidence type="ECO:0000313" key="7">
    <source>
        <dbReference type="EMBL" id="ANU76994.1"/>
    </source>
</evidence>
<evidence type="ECO:0000256" key="2">
    <source>
        <dbReference type="ARBA" id="ARBA00022692"/>
    </source>
</evidence>
<protein>
    <submittedName>
        <fullName evidence="7">Sodium:proton exchanger</fullName>
    </submittedName>
</protein>
<dbReference type="InterPro" id="IPR004837">
    <property type="entry name" value="NaCa_Exmemb"/>
</dbReference>
<evidence type="ECO:0000259" key="6">
    <source>
        <dbReference type="Pfam" id="PF01699"/>
    </source>
</evidence>
<evidence type="ECO:0000256" key="4">
    <source>
        <dbReference type="ARBA" id="ARBA00023136"/>
    </source>
</evidence>
<feature type="transmembrane region" description="Helical" evidence="5">
    <location>
        <begin position="200"/>
        <end position="222"/>
    </location>
</feature>
<feature type="transmembrane region" description="Helical" evidence="5">
    <location>
        <begin position="136"/>
        <end position="154"/>
    </location>
</feature>
<dbReference type="NCBIfam" id="TIGR00367">
    <property type="entry name" value="calcium/sodium antiporter"/>
    <property type="match status" value="1"/>
</dbReference>
<feature type="transmembrane region" description="Helical" evidence="5">
    <location>
        <begin position="103"/>
        <end position="124"/>
    </location>
</feature>
<dbReference type="Pfam" id="PF01699">
    <property type="entry name" value="Na_Ca_ex"/>
    <property type="match status" value="2"/>
</dbReference>
<dbReference type="Gene3D" id="1.20.1420.30">
    <property type="entry name" value="NCX, central ion-binding region"/>
    <property type="match status" value="1"/>
</dbReference>
<feature type="transmembrane region" description="Helical" evidence="5">
    <location>
        <begin position="175"/>
        <end position="194"/>
    </location>
</feature>
<organism evidence="7 8">
    <name type="scientific">Blautia pseudococcoides</name>
    <dbReference type="NCBI Taxonomy" id="1796616"/>
    <lineage>
        <taxon>Bacteria</taxon>
        <taxon>Bacillati</taxon>
        <taxon>Bacillota</taxon>
        <taxon>Clostridia</taxon>
        <taxon>Lachnospirales</taxon>
        <taxon>Lachnospiraceae</taxon>
        <taxon>Blautia</taxon>
    </lineage>
</organism>
<evidence type="ECO:0000256" key="3">
    <source>
        <dbReference type="ARBA" id="ARBA00022989"/>
    </source>
</evidence>
<reference evidence="7" key="1">
    <citation type="submission" date="2017-04" db="EMBL/GenBank/DDBJ databases">
        <title>Complete Genome Sequences of Twelve Strains of a Stable Defined Moderately Diverse Mouse Microbiota 2 (sDMDMm2).</title>
        <authorList>
            <person name="Uchimura Y."/>
            <person name="Wyss M."/>
            <person name="Brugiroux S."/>
            <person name="Limenitakis J.P."/>
            <person name="Stecher B."/>
            <person name="McCoy K.D."/>
            <person name="Macpherson A.J."/>
        </authorList>
    </citation>
    <scope>NUCLEOTIDE SEQUENCE</scope>
    <source>
        <strain evidence="7">YL58</strain>
    </source>
</reference>
<dbReference type="GO" id="GO:0006874">
    <property type="term" value="P:intracellular calcium ion homeostasis"/>
    <property type="evidence" value="ECO:0007669"/>
    <property type="project" value="TreeGrafter"/>
</dbReference>
<name>A0A1C7IDK0_9FIRM</name>
<dbReference type="PANTHER" id="PTHR10846">
    <property type="entry name" value="SODIUM/POTASSIUM/CALCIUM EXCHANGER"/>
    <property type="match status" value="1"/>
</dbReference>
<keyword evidence="4 5" id="KW-0472">Membrane</keyword>
<dbReference type="GO" id="GO:0005886">
    <property type="term" value="C:plasma membrane"/>
    <property type="evidence" value="ECO:0007669"/>
    <property type="project" value="TreeGrafter"/>
</dbReference>
<dbReference type="GO" id="GO:0008273">
    <property type="term" value="F:calcium, potassium:sodium antiporter activity"/>
    <property type="evidence" value="ECO:0007669"/>
    <property type="project" value="TreeGrafter"/>
</dbReference>
<comment type="subcellular location">
    <subcellularLocation>
        <location evidence="1">Membrane</location>
        <topology evidence="1">Multi-pass membrane protein</topology>
    </subcellularLocation>
</comment>
<feature type="transmembrane region" description="Helical" evidence="5">
    <location>
        <begin position="67"/>
        <end position="91"/>
    </location>
</feature>
<keyword evidence="8" id="KW-1185">Reference proteome</keyword>
<dbReference type="OrthoDB" id="9794225at2"/>
<feature type="transmembrane region" description="Helical" evidence="5">
    <location>
        <begin position="300"/>
        <end position="316"/>
    </location>
</feature>
<dbReference type="GO" id="GO:0005262">
    <property type="term" value="F:calcium channel activity"/>
    <property type="evidence" value="ECO:0007669"/>
    <property type="project" value="TreeGrafter"/>
</dbReference>
<dbReference type="InterPro" id="IPR044880">
    <property type="entry name" value="NCX_ion-bd_dom_sf"/>
</dbReference>
<feature type="transmembrane region" description="Helical" evidence="5">
    <location>
        <begin position="243"/>
        <end position="266"/>
    </location>
</feature>
<evidence type="ECO:0000256" key="1">
    <source>
        <dbReference type="ARBA" id="ARBA00004141"/>
    </source>
</evidence>
<evidence type="ECO:0000313" key="8">
    <source>
        <dbReference type="Proteomes" id="UP000092574"/>
    </source>
</evidence>
<dbReference type="KEGG" id="byl:A4V09_15245"/>
<keyword evidence="3 5" id="KW-1133">Transmembrane helix</keyword>
<dbReference type="InterPro" id="IPR004481">
    <property type="entry name" value="K/Na/Ca-exchanger"/>
</dbReference>
<dbReference type="AlphaFoldDB" id="A0A1C7IDK0"/>
<sequence length="317" mass="33262">MMYLWLLLGFVSLVKGADLFVDGCSSIAKTLRVPSIIIGLTIVAFGTSAPEASVSIMASLSGNNDIAISNVIGSNLFNSLAVIGVCGVVLPMKIQGGLLKKEMPFSILVTGLLLLFCMFSVGGAEGVRQIGRLEGLILLLLFAGFLYVQIKSALKTRTVRPEEENIGKKLTPVRSIVYAVLGIAMIIIGGELVVDSASEIAAAFGMSQTLIGLTIVAIGTSLPELVTSVVASTKGENDLAMGNVIGSNIFNILLIIGASAAISPMAIRMESIYDGAVLLIMSIILFVLAKKGEKISRGEAIALLVLYGGYTAYIIMR</sequence>
<feature type="domain" description="Sodium/calcium exchanger membrane region" evidence="6">
    <location>
        <begin position="175"/>
        <end position="315"/>
    </location>
</feature>
<evidence type="ECO:0000256" key="5">
    <source>
        <dbReference type="SAM" id="Phobius"/>
    </source>
</evidence>
<dbReference type="PANTHER" id="PTHR10846:SF8">
    <property type="entry name" value="INNER MEMBRANE PROTEIN YRBG"/>
    <property type="match status" value="1"/>
</dbReference>
<proteinExistence type="predicted"/>
<accession>A0A1C7IDK0</accession>
<gene>
    <name evidence="7" type="ORF">A4V09_15245</name>
</gene>
<dbReference type="RefSeq" id="WP_065543142.1">
    <property type="nucleotide sequence ID" value="NZ_CP015405.2"/>
</dbReference>
<dbReference type="Proteomes" id="UP000092574">
    <property type="component" value="Chromosome"/>
</dbReference>
<feature type="domain" description="Sodium/calcium exchanger membrane region" evidence="6">
    <location>
        <begin position="3"/>
        <end position="150"/>
    </location>
</feature>
<keyword evidence="2 5" id="KW-0812">Transmembrane</keyword>
<dbReference type="EMBL" id="CP015405">
    <property type="protein sequence ID" value="ANU76994.1"/>
    <property type="molecule type" value="Genomic_DNA"/>
</dbReference>